<evidence type="ECO:0008006" key="4">
    <source>
        <dbReference type="Google" id="ProtNLM"/>
    </source>
</evidence>
<gene>
    <name evidence="2" type="ORF">FB471_3948</name>
</gene>
<feature type="transmembrane region" description="Helical" evidence="1">
    <location>
        <begin position="31"/>
        <end position="52"/>
    </location>
</feature>
<comment type="caution">
    <text evidence="2">The sequence shown here is derived from an EMBL/GenBank/DDBJ whole genome shotgun (WGS) entry which is preliminary data.</text>
</comment>
<feature type="transmembrane region" description="Helical" evidence="1">
    <location>
        <begin position="340"/>
        <end position="362"/>
    </location>
</feature>
<dbReference type="RefSeq" id="WP_141999883.1">
    <property type="nucleotide sequence ID" value="NZ_VFML01000001.1"/>
</dbReference>
<organism evidence="2 3">
    <name type="scientific">Amycolatopsis cihanbeyliensis</name>
    <dbReference type="NCBI Taxonomy" id="1128664"/>
    <lineage>
        <taxon>Bacteria</taxon>
        <taxon>Bacillati</taxon>
        <taxon>Actinomycetota</taxon>
        <taxon>Actinomycetes</taxon>
        <taxon>Pseudonocardiales</taxon>
        <taxon>Pseudonocardiaceae</taxon>
        <taxon>Amycolatopsis</taxon>
    </lineage>
</organism>
<sequence length="560" mass="59923">MIVVAVAAWLVLAVFVLLTWSRINTHKGWRVGVLLLACAFSLAHQLMFSTVAEDAYISFRYALNIAEGNGPVFNPGERVEGYSNFLWVITLGLLKAVFGLDIVGSAVVLGVLCTLGCVVLAYLLVNRVVRLVRPESPDQPAFGIAAAVLTAAASGLAAYGPSGLETPLFLLLTLGLCLAVTAERFVIAGVLVALATMTRPDGVVVGAIVGLWLLLAAARNRASWWAPAGYVLGALVLAVPWTAWRVTYYGYLIPNALAAKMGAPLDWQLSRGWDYLSGFTLAHEGFLLLAAAMIVALLLARTSTAVPGNARARSLVWLVFAIAFGYLAFITYAGGDWMPAWRLLAPVPPLLAVASAAAYGVIRKSADTPSPRPRGRLAYLVPMLVLTASGLSLIVSTVHPLMLSRMHAWRDKIAEMSEIGSWFADRLPAGTVISTFANGVLSYRAGPQLIMVDVLGLTDEHIARHGSRIDLSGAPGYVNIDYDYVVNVRRPALAVVTGSGYADRQRCGADPVYAGRYQVATFRRAGTDKWVAVYPLASQSAGLIETLDADPRFEHVPCAT</sequence>
<keyword evidence="3" id="KW-1185">Reference proteome</keyword>
<evidence type="ECO:0000256" key="1">
    <source>
        <dbReference type="SAM" id="Phobius"/>
    </source>
</evidence>
<feature type="transmembrane region" description="Helical" evidence="1">
    <location>
        <begin position="383"/>
        <end position="403"/>
    </location>
</feature>
<feature type="transmembrane region" description="Helical" evidence="1">
    <location>
        <begin position="315"/>
        <end position="334"/>
    </location>
</feature>
<dbReference type="Proteomes" id="UP000320876">
    <property type="component" value="Unassembled WGS sequence"/>
</dbReference>
<evidence type="ECO:0000313" key="3">
    <source>
        <dbReference type="Proteomes" id="UP000320876"/>
    </source>
</evidence>
<keyword evidence="1" id="KW-0472">Membrane</keyword>
<dbReference type="OrthoDB" id="3721873at2"/>
<dbReference type="EMBL" id="VFML01000001">
    <property type="protein sequence ID" value="TQJ04166.1"/>
    <property type="molecule type" value="Genomic_DNA"/>
</dbReference>
<feature type="transmembrane region" description="Helical" evidence="1">
    <location>
        <begin position="285"/>
        <end position="303"/>
    </location>
</feature>
<feature type="transmembrane region" description="Helical" evidence="1">
    <location>
        <begin position="202"/>
        <end position="218"/>
    </location>
</feature>
<keyword evidence="1" id="KW-1133">Transmembrane helix</keyword>
<accession>A0A542DM40</accession>
<protein>
    <recommendedName>
        <fullName evidence="4">Dolichyl-phosphate-mannose-protein mannosyltransferase</fullName>
    </recommendedName>
</protein>
<reference evidence="2 3" key="1">
    <citation type="submission" date="2019-06" db="EMBL/GenBank/DDBJ databases">
        <title>Sequencing the genomes of 1000 actinobacteria strains.</title>
        <authorList>
            <person name="Klenk H.-P."/>
        </authorList>
    </citation>
    <scope>NUCLEOTIDE SEQUENCE [LARGE SCALE GENOMIC DNA]</scope>
    <source>
        <strain evidence="2 3">DSM 45679</strain>
    </source>
</reference>
<feature type="transmembrane region" description="Helical" evidence="1">
    <location>
        <begin position="141"/>
        <end position="162"/>
    </location>
</feature>
<feature type="transmembrane region" description="Helical" evidence="1">
    <location>
        <begin position="224"/>
        <end position="241"/>
    </location>
</feature>
<dbReference type="AlphaFoldDB" id="A0A542DM40"/>
<feature type="transmembrane region" description="Helical" evidence="1">
    <location>
        <begin position="168"/>
        <end position="195"/>
    </location>
</feature>
<keyword evidence="1" id="KW-0812">Transmembrane</keyword>
<feature type="transmembrane region" description="Helical" evidence="1">
    <location>
        <begin position="106"/>
        <end position="129"/>
    </location>
</feature>
<proteinExistence type="predicted"/>
<evidence type="ECO:0000313" key="2">
    <source>
        <dbReference type="EMBL" id="TQJ04166.1"/>
    </source>
</evidence>
<name>A0A542DM40_AMYCI</name>